<name>A0A0H2RIR1_9AGAM</name>
<accession>A0A0H2RIR1</accession>
<proteinExistence type="predicted"/>
<evidence type="ECO:0000313" key="1">
    <source>
        <dbReference type="EMBL" id="KLO09328.1"/>
    </source>
</evidence>
<dbReference type="EMBL" id="KQ086059">
    <property type="protein sequence ID" value="KLO09328.1"/>
    <property type="molecule type" value="Genomic_DNA"/>
</dbReference>
<keyword evidence="2" id="KW-1185">Reference proteome</keyword>
<gene>
    <name evidence="1" type="ORF">SCHPADRAFT_570408</name>
</gene>
<sequence>MISCKRLARFQVSLSFRPGSRLLHCMYPRTMMLPPLSHLRYLLVFSFHSLHTYPLLQTKDIRTHNSQSHFPSFVT</sequence>
<evidence type="ECO:0000313" key="2">
    <source>
        <dbReference type="Proteomes" id="UP000053477"/>
    </source>
</evidence>
<dbReference type="InParanoid" id="A0A0H2RIR1"/>
<reference evidence="1 2" key="1">
    <citation type="submission" date="2015-04" db="EMBL/GenBank/DDBJ databases">
        <title>Complete genome sequence of Schizopora paradoxa KUC8140, a cosmopolitan wood degrader in East Asia.</title>
        <authorList>
            <consortium name="DOE Joint Genome Institute"/>
            <person name="Min B."/>
            <person name="Park H."/>
            <person name="Jang Y."/>
            <person name="Kim J.-J."/>
            <person name="Kim K.H."/>
            <person name="Pangilinan J."/>
            <person name="Lipzen A."/>
            <person name="Riley R."/>
            <person name="Grigoriev I.V."/>
            <person name="Spatafora J.W."/>
            <person name="Choi I.-G."/>
        </authorList>
    </citation>
    <scope>NUCLEOTIDE SEQUENCE [LARGE SCALE GENOMIC DNA]</scope>
    <source>
        <strain evidence="1 2">KUC8140</strain>
    </source>
</reference>
<dbReference type="Proteomes" id="UP000053477">
    <property type="component" value="Unassembled WGS sequence"/>
</dbReference>
<dbReference type="AlphaFoldDB" id="A0A0H2RIR1"/>
<protein>
    <submittedName>
        <fullName evidence="1">Uncharacterized protein</fullName>
    </submittedName>
</protein>
<organism evidence="1 2">
    <name type="scientific">Schizopora paradoxa</name>
    <dbReference type="NCBI Taxonomy" id="27342"/>
    <lineage>
        <taxon>Eukaryota</taxon>
        <taxon>Fungi</taxon>
        <taxon>Dikarya</taxon>
        <taxon>Basidiomycota</taxon>
        <taxon>Agaricomycotina</taxon>
        <taxon>Agaricomycetes</taxon>
        <taxon>Hymenochaetales</taxon>
        <taxon>Schizoporaceae</taxon>
        <taxon>Schizopora</taxon>
    </lineage>
</organism>